<dbReference type="EC" id="3.6.1.27" evidence="1"/>
<feature type="domain" description="Phosphatidic acid phosphatase type 2/haloperoxidase" evidence="5">
    <location>
        <begin position="83"/>
        <end position="231"/>
    </location>
</feature>
<evidence type="ECO:0000313" key="7">
    <source>
        <dbReference type="Proteomes" id="UP000240904"/>
    </source>
</evidence>
<dbReference type="CDD" id="cd01610">
    <property type="entry name" value="PAP2_like"/>
    <property type="match status" value="1"/>
</dbReference>
<dbReference type="SMART" id="SM00014">
    <property type="entry name" value="acidPPc"/>
    <property type="match status" value="1"/>
</dbReference>
<feature type="transmembrane region" description="Helical" evidence="4">
    <location>
        <begin position="12"/>
        <end position="36"/>
    </location>
</feature>
<feature type="transmembrane region" description="Helical" evidence="4">
    <location>
        <begin position="56"/>
        <end position="74"/>
    </location>
</feature>
<dbReference type="InterPro" id="IPR036938">
    <property type="entry name" value="PAP2/HPO_sf"/>
</dbReference>
<feature type="transmembrane region" description="Helical" evidence="4">
    <location>
        <begin position="188"/>
        <end position="208"/>
    </location>
</feature>
<evidence type="ECO:0000259" key="5">
    <source>
        <dbReference type="SMART" id="SM00014"/>
    </source>
</evidence>
<dbReference type="InterPro" id="IPR000326">
    <property type="entry name" value="PAP2/HPO"/>
</dbReference>
<sequence length="258" mass="28821">MLTSSFISKKIPGIIALSLFAVLMTSVLVFLPQPAFTTEVNDLTGLLFTLLTDSAGNPYFLITTGLLCLIPLFLKYPKRKLIRLWLQFGILLTLSFVAKTGLKHITEIPRPYSYELQSLGLVDSVQSFYQLDGTNKEAVVEQATDNVSHWRTRHWQGETNYSMPSGHTIFAAVCVVFWGGFFLRRKQLIPAFIILLWATGVGTSRIWLGMHWPSDLLVSIACAGILYCLIPECELNGKKDKGGNLIKTLFTAFKKPSV</sequence>
<protein>
    <recommendedName>
        <fullName evidence="1">undecaprenyl-diphosphate phosphatase</fullName>
        <ecNumber evidence="1">3.6.1.27</ecNumber>
    </recommendedName>
    <alternativeName>
        <fullName evidence="2">Undecaprenyl pyrophosphate phosphatase</fullName>
    </alternativeName>
</protein>
<comment type="catalytic activity">
    <reaction evidence="3">
        <text>di-trans,octa-cis-undecaprenyl diphosphate + H2O = di-trans,octa-cis-undecaprenyl phosphate + phosphate + H(+)</text>
        <dbReference type="Rhea" id="RHEA:28094"/>
        <dbReference type="ChEBI" id="CHEBI:15377"/>
        <dbReference type="ChEBI" id="CHEBI:15378"/>
        <dbReference type="ChEBI" id="CHEBI:43474"/>
        <dbReference type="ChEBI" id="CHEBI:58405"/>
        <dbReference type="ChEBI" id="CHEBI:60392"/>
        <dbReference type="EC" id="3.6.1.27"/>
    </reaction>
</comment>
<comment type="caution">
    <text evidence="6">The sequence shown here is derived from an EMBL/GenBank/DDBJ whole genome shotgun (WGS) entry which is preliminary data.</text>
</comment>
<dbReference type="Gene3D" id="1.20.144.10">
    <property type="entry name" value="Phosphatidic acid phosphatase type 2/haloperoxidase"/>
    <property type="match status" value="1"/>
</dbReference>
<proteinExistence type="predicted"/>
<feature type="transmembrane region" description="Helical" evidence="4">
    <location>
        <begin position="161"/>
        <end position="181"/>
    </location>
</feature>
<evidence type="ECO:0000256" key="1">
    <source>
        <dbReference type="ARBA" id="ARBA00012374"/>
    </source>
</evidence>
<evidence type="ECO:0000256" key="4">
    <source>
        <dbReference type="SAM" id="Phobius"/>
    </source>
</evidence>
<gene>
    <name evidence="6" type="ORF">C9I89_06760</name>
</gene>
<dbReference type="PANTHER" id="PTHR14969:SF54">
    <property type="entry name" value="PHOSPHATIDYLGLYCEROPHOSPHATASE B"/>
    <property type="match status" value="1"/>
</dbReference>
<evidence type="ECO:0000256" key="2">
    <source>
        <dbReference type="ARBA" id="ARBA00032707"/>
    </source>
</evidence>
<accession>A0A2T3N1L9</accession>
<feature type="transmembrane region" description="Helical" evidence="4">
    <location>
        <begin position="81"/>
        <end position="102"/>
    </location>
</feature>
<dbReference type="GO" id="GO:0005886">
    <property type="term" value="C:plasma membrane"/>
    <property type="evidence" value="ECO:0007669"/>
    <property type="project" value="TreeGrafter"/>
</dbReference>
<reference evidence="6 7" key="1">
    <citation type="submission" date="2018-03" db="EMBL/GenBank/DDBJ databases">
        <title>Whole genome sequencing of Histamine producing bacteria.</title>
        <authorList>
            <person name="Butler K."/>
        </authorList>
    </citation>
    <scope>NUCLEOTIDE SEQUENCE [LARGE SCALE GENOMIC DNA]</scope>
    <source>
        <strain evidence="6 7">DSM 16190</strain>
    </source>
</reference>
<keyword evidence="7" id="KW-1185">Reference proteome</keyword>
<dbReference type="RefSeq" id="WP_107282581.1">
    <property type="nucleotide sequence ID" value="NZ_PYMC01000003.1"/>
</dbReference>
<evidence type="ECO:0000313" key="6">
    <source>
        <dbReference type="EMBL" id="PSW06202.1"/>
    </source>
</evidence>
<organism evidence="6 7">
    <name type="scientific">Photobacterium lipolyticum</name>
    <dbReference type="NCBI Taxonomy" id="266810"/>
    <lineage>
        <taxon>Bacteria</taxon>
        <taxon>Pseudomonadati</taxon>
        <taxon>Pseudomonadota</taxon>
        <taxon>Gammaproteobacteria</taxon>
        <taxon>Vibrionales</taxon>
        <taxon>Vibrionaceae</taxon>
        <taxon>Photobacterium</taxon>
    </lineage>
</organism>
<dbReference type="SUPFAM" id="SSF48317">
    <property type="entry name" value="Acid phosphatase/Vanadium-dependent haloperoxidase"/>
    <property type="match status" value="1"/>
</dbReference>
<keyword evidence="4" id="KW-1133">Transmembrane helix</keyword>
<name>A0A2T3N1L9_9GAMM</name>
<dbReference type="AlphaFoldDB" id="A0A2T3N1L9"/>
<dbReference type="Pfam" id="PF01569">
    <property type="entry name" value="PAP2"/>
    <property type="match status" value="1"/>
</dbReference>
<keyword evidence="4" id="KW-0812">Transmembrane</keyword>
<evidence type="ECO:0000256" key="3">
    <source>
        <dbReference type="ARBA" id="ARBA00047594"/>
    </source>
</evidence>
<dbReference type="OrthoDB" id="5586741at2"/>
<keyword evidence="4" id="KW-0472">Membrane</keyword>
<dbReference type="Proteomes" id="UP000240904">
    <property type="component" value="Unassembled WGS sequence"/>
</dbReference>
<dbReference type="PANTHER" id="PTHR14969">
    <property type="entry name" value="SPHINGOSINE-1-PHOSPHATE PHOSPHOHYDROLASE"/>
    <property type="match status" value="1"/>
</dbReference>
<dbReference type="GO" id="GO:0050380">
    <property type="term" value="F:undecaprenyl-diphosphatase activity"/>
    <property type="evidence" value="ECO:0007669"/>
    <property type="project" value="UniProtKB-EC"/>
</dbReference>
<dbReference type="EMBL" id="PYMC01000003">
    <property type="protein sequence ID" value="PSW06202.1"/>
    <property type="molecule type" value="Genomic_DNA"/>
</dbReference>